<comment type="caution">
    <text evidence="6">The sequence shown here is derived from an EMBL/GenBank/DDBJ whole genome shotgun (WGS) entry which is preliminary data.</text>
</comment>
<dbReference type="InterPro" id="IPR000524">
    <property type="entry name" value="Tscrpt_reg_HTH_GntR"/>
</dbReference>
<dbReference type="Gene3D" id="1.10.10.10">
    <property type="entry name" value="Winged helix-like DNA-binding domain superfamily/Winged helix DNA-binding domain"/>
    <property type="match status" value="1"/>
</dbReference>
<dbReference type="PROSITE" id="PS50949">
    <property type="entry name" value="HTH_GNTR"/>
    <property type="match status" value="1"/>
</dbReference>
<feature type="region of interest" description="Disordered" evidence="4">
    <location>
        <begin position="1"/>
        <end position="68"/>
    </location>
</feature>
<evidence type="ECO:0000256" key="1">
    <source>
        <dbReference type="ARBA" id="ARBA00023015"/>
    </source>
</evidence>
<dbReference type="RefSeq" id="WP_110325531.1">
    <property type="nucleotide sequence ID" value="NZ_CAJMXV010000001.1"/>
</dbReference>
<dbReference type="PANTHER" id="PTHR43537">
    <property type="entry name" value="TRANSCRIPTIONAL REGULATOR, GNTR FAMILY"/>
    <property type="match status" value="1"/>
</dbReference>
<keyword evidence="7" id="KW-1185">Reference proteome</keyword>
<dbReference type="EMBL" id="QJJV01000001">
    <property type="protein sequence ID" value="PXX20807.1"/>
    <property type="molecule type" value="Genomic_DNA"/>
</dbReference>
<accession>A0ABX5MZ34</accession>
<dbReference type="Gene3D" id="1.20.120.530">
    <property type="entry name" value="GntR ligand-binding domain-like"/>
    <property type="match status" value="1"/>
</dbReference>
<proteinExistence type="predicted"/>
<dbReference type="Proteomes" id="UP000247515">
    <property type="component" value="Unassembled WGS sequence"/>
</dbReference>
<keyword evidence="3" id="KW-0804">Transcription</keyword>
<dbReference type="InterPro" id="IPR036390">
    <property type="entry name" value="WH_DNA-bd_sf"/>
</dbReference>
<dbReference type="SMART" id="SM00895">
    <property type="entry name" value="FCD"/>
    <property type="match status" value="1"/>
</dbReference>
<name>A0ABX5MZ34_9BURK</name>
<dbReference type="SMART" id="SM00345">
    <property type="entry name" value="HTH_GNTR"/>
    <property type="match status" value="1"/>
</dbReference>
<keyword evidence="1" id="KW-0805">Transcription regulation</keyword>
<evidence type="ECO:0000259" key="5">
    <source>
        <dbReference type="PROSITE" id="PS50949"/>
    </source>
</evidence>
<dbReference type="SUPFAM" id="SSF48008">
    <property type="entry name" value="GntR ligand-binding domain-like"/>
    <property type="match status" value="1"/>
</dbReference>
<feature type="domain" description="HTH gntR-type" evidence="5">
    <location>
        <begin position="70"/>
        <end position="137"/>
    </location>
</feature>
<gene>
    <name evidence="6" type="ORF">C7400_101538</name>
</gene>
<evidence type="ECO:0000313" key="7">
    <source>
        <dbReference type="Proteomes" id="UP000247515"/>
    </source>
</evidence>
<organism evidence="6 7">
    <name type="scientific">Paraburkholderia tropica</name>
    <dbReference type="NCBI Taxonomy" id="92647"/>
    <lineage>
        <taxon>Bacteria</taxon>
        <taxon>Pseudomonadati</taxon>
        <taxon>Pseudomonadota</taxon>
        <taxon>Betaproteobacteria</taxon>
        <taxon>Burkholderiales</taxon>
        <taxon>Burkholderiaceae</taxon>
        <taxon>Paraburkholderia</taxon>
    </lineage>
</organism>
<sequence length="296" mass="32173">MREPNLLIPSSPSPLASADVQTNAQPAAPLTPPASALDARSLVSTLSTRSPNPLNATSSPTPLRAARGGASRADRVYESLREDIFELRLLPGVWLTEAAVAARFEVSRTPAREALQRLQGDGLMRGYVRGGWEVAPIDFSRFDDLYEMRELIETFAIRRLCERHARGDRAAVQALDALGAIWLVPEAARLTDARRVAALDEAFHLALVDAVGNAELSAALRRVTDRIHVVHRLGFVYGERVGETYAEHAELIGAIRAGGVGVAVELAERHVRRCRAEICRLGAQRLELARGEPAGV</sequence>
<dbReference type="InterPro" id="IPR036388">
    <property type="entry name" value="WH-like_DNA-bd_sf"/>
</dbReference>
<protein>
    <submittedName>
        <fullName evidence="6">DNA-binding GntR family transcriptional regulator</fullName>
    </submittedName>
</protein>
<dbReference type="PANTHER" id="PTHR43537:SF45">
    <property type="entry name" value="GNTR FAMILY REGULATORY PROTEIN"/>
    <property type="match status" value="1"/>
</dbReference>
<dbReference type="Pfam" id="PF07729">
    <property type="entry name" value="FCD"/>
    <property type="match status" value="1"/>
</dbReference>
<keyword evidence="2 6" id="KW-0238">DNA-binding</keyword>
<feature type="compositionally biased region" description="Polar residues" evidence="4">
    <location>
        <begin position="42"/>
        <end position="61"/>
    </location>
</feature>
<dbReference type="SUPFAM" id="SSF46785">
    <property type="entry name" value="Winged helix' DNA-binding domain"/>
    <property type="match status" value="1"/>
</dbReference>
<evidence type="ECO:0000256" key="2">
    <source>
        <dbReference type="ARBA" id="ARBA00023125"/>
    </source>
</evidence>
<reference evidence="6 7" key="1">
    <citation type="submission" date="2018-05" db="EMBL/GenBank/DDBJ databases">
        <title>Genomic Encyclopedia of Type Strains, Phase IV (KMG-V): Genome sequencing to study the core and pangenomes of soil and plant-associated prokaryotes.</title>
        <authorList>
            <person name="Whitman W."/>
        </authorList>
    </citation>
    <scope>NUCLEOTIDE SEQUENCE [LARGE SCALE GENOMIC DNA]</scope>
    <source>
        <strain evidence="6 7">SIr-6563</strain>
    </source>
</reference>
<evidence type="ECO:0000256" key="3">
    <source>
        <dbReference type="ARBA" id="ARBA00023163"/>
    </source>
</evidence>
<dbReference type="GO" id="GO:0003677">
    <property type="term" value="F:DNA binding"/>
    <property type="evidence" value="ECO:0007669"/>
    <property type="project" value="UniProtKB-KW"/>
</dbReference>
<dbReference type="InterPro" id="IPR011711">
    <property type="entry name" value="GntR_C"/>
</dbReference>
<dbReference type="Pfam" id="PF00392">
    <property type="entry name" value="GntR"/>
    <property type="match status" value="1"/>
</dbReference>
<evidence type="ECO:0000256" key="4">
    <source>
        <dbReference type="SAM" id="MobiDB-lite"/>
    </source>
</evidence>
<dbReference type="InterPro" id="IPR008920">
    <property type="entry name" value="TF_FadR/GntR_C"/>
</dbReference>
<feature type="compositionally biased region" description="Low complexity" evidence="4">
    <location>
        <begin position="1"/>
        <end position="15"/>
    </location>
</feature>
<evidence type="ECO:0000313" key="6">
    <source>
        <dbReference type="EMBL" id="PXX20807.1"/>
    </source>
</evidence>
<feature type="compositionally biased region" description="Low complexity" evidence="4">
    <location>
        <begin position="24"/>
        <end position="39"/>
    </location>
</feature>